<feature type="compositionally biased region" description="Polar residues" evidence="5">
    <location>
        <begin position="235"/>
        <end position="253"/>
    </location>
</feature>
<dbReference type="InterPro" id="IPR045188">
    <property type="entry name" value="Boi1/Boi2-like"/>
</dbReference>
<dbReference type="EMBL" id="KV700133">
    <property type="protein sequence ID" value="OCF31573.1"/>
    <property type="molecule type" value="Genomic_DNA"/>
</dbReference>
<dbReference type="PROSITE" id="PS50002">
    <property type="entry name" value="SH3"/>
    <property type="match status" value="1"/>
</dbReference>
<dbReference type="GO" id="GO:0001881">
    <property type="term" value="P:receptor recycling"/>
    <property type="evidence" value="ECO:0007669"/>
    <property type="project" value="TreeGrafter"/>
</dbReference>
<feature type="region of interest" description="Disordered" evidence="5">
    <location>
        <begin position="195"/>
        <end position="328"/>
    </location>
</feature>
<name>A0A1B9GKT7_9TREE</name>
<dbReference type="CDD" id="cd09535">
    <property type="entry name" value="SAM_BOI-like_fungal"/>
    <property type="match status" value="1"/>
</dbReference>
<dbReference type="Pfam" id="PF00169">
    <property type="entry name" value="PH"/>
    <property type="match status" value="1"/>
</dbReference>
<evidence type="ECO:0000256" key="2">
    <source>
        <dbReference type="ARBA" id="ARBA00022553"/>
    </source>
</evidence>
<dbReference type="GO" id="GO:0005802">
    <property type="term" value="C:trans-Golgi network"/>
    <property type="evidence" value="ECO:0007669"/>
    <property type="project" value="TreeGrafter"/>
</dbReference>
<evidence type="ECO:0000313" key="11">
    <source>
        <dbReference type="Proteomes" id="UP000092666"/>
    </source>
</evidence>
<evidence type="ECO:0000256" key="5">
    <source>
        <dbReference type="SAM" id="MobiDB-lite"/>
    </source>
</evidence>
<evidence type="ECO:0000259" key="8">
    <source>
        <dbReference type="PROSITE" id="PS50021"/>
    </source>
</evidence>
<feature type="region of interest" description="Disordered" evidence="5">
    <location>
        <begin position="43"/>
        <end position="137"/>
    </location>
</feature>
<proteinExistence type="predicted"/>
<dbReference type="Pfam" id="PF00018">
    <property type="entry name" value="SH3_1"/>
    <property type="match status" value="1"/>
</dbReference>
<dbReference type="Gene3D" id="1.10.150.50">
    <property type="entry name" value="Transcription Factor, Ets-1"/>
    <property type="match status" value="1"/>
</dbReference>
<dbReference type="GO" id="GO:0055037">
    <property type="term" value="C:recycling endosome"/>
    <property type="evidence" value="ECO:0007669"/>
    <property type="project" value="TreeGrafter"/>
</dbReference>
<feature type="domain" description="Calponin-homology (CH)" evidence="8">
    <location>
        <begin position="817"/>
        <end position="927"/>
    </location>
</feature>
<feature type="region of interest" description="Disordered" evidence="5">
    <location>
        <begin position="394"/>
        <end position="456"/>
    </location>
</feature>
<dbReference type="Gene3D" id="2.30.29.30">
    <property type="entry name" value="Pleckstrin-homology domain (PH domain)/Phosphotyrosine-binding domain (PTB)"/>
    <property type="match status" value="1"/>
</dbReference>
<dbReference type="SUPFAM" id="SSF50044">
    <property type="entry name" value="SH3-domain"/>
    <property type="match status" value="1"/>
</dbReference>
<dbReference type="SMART" id="SM00326">
    <property type="entry name" value="SH3"/>
    <property type="match status" value="1"/>
</dbReference>
<evidence type="ECO:0000256" key="4">
    <source>
        <dbReference type="PROSITE-ProRule" id="PRU00192"/>
    </source>
</evidence>
<reference evidence="10 11" key="1">
    <citation type="submission" date="2013-07" db="EMBL/GenBank/DDBJ databases">
        <title>The Genome Sequence of Cryptococcus heveanensis BCC8398.</title>
        <authorList>
            <consortium name="The Broad Institute Genome Sequencing Platform"/>
            <person name="Cuomo C."/>
            <person name="Litvintseva A."/>
            <person name="Chen Y."/>
            <person name="Heitman J."/>
            <person name="Sun S."/>
            <person name="Springer D."/>
            <person name="Dromer F."/>
            <person name="Young S.K."/>
            <person name="Zeng Q."/>
            <person name="Gargeya S."/>
            <person name="Fitzgerald M."/>
            <person name="Abouelleil A."/>
            <person name="Alvarado L."/>
            <person name="Berlin A.M."/>
            <person name="Chapman S.B."/>
            <person name="Dewar J."/>
            <person name="Goldberg J."/>
            <person name="Griggs A."/>
            <person name="Gujja S."/>
            <person name="Hansen M."/>
            <person name="Howarth C."/>
            <person name="Imamovic A."/>
            <person name="Larimer J."/>
            <person name="McCowan C."/>
            <person name="Murphy C."/>
            <person name="Pearson M."/>
            <person name="Priest M."/>
            <person name="Roberts A."/>
            <person name="Saif S."/>
            <person name="Shea T."/>
            <person name="Sykes S."/>
            <person name="Wortman J."/>
            <person name="Nusbaum C."/>
            <person name="Birren B."/>
        </authorList>
    </citation>
    <scope>NUCLEOTIDE SEQUENCE [LARGE SCALE GENOMIC DNA]</scope>
    <source>
        <strain evidence="10 11">BCC8398</strain>
    </source>
</reference>
<protein>
    <recommendedName>
        <fullName evidence="12">Phospholipid binding protein</fullName>
    </recommendedName>
</protein>
<feature type="domain" description="PH" evidence="7">
    <location>
        <begin position="601"/>
        <end position="698"/>
    </location>
</feature>
<dbReference type="OrthoDB" id="73680at2759"/>
<dbReference type="Gene3D" id="2.30.30.40">
    <property type="entry name" value="SH3 Domains"/>
    <property type="match status" value="1"/>
</dbReference>
<dbReference type="PANTHER" id="PTHR22902:SF27">
    <property type="entry name" value="PLECKSTRIN HOMOLOGY DOMAIN-CONTAINING FAMILY A MEMBER 3"/>
    <property type="match status" value="1"/>
</dbReference>
<dbReference type="Proteomes" id="UP000092666">
    <property type="component" value="Unassembled WGS sequence"/>
</dbReference>
<dbReference type="PROSITE" id="PS50003">
    <property type="entry name" value="PH_DOMAIN"/>
    <property type="match status" value="1"/>
</dbReference>
<evidence type="ECO:0000256" key="1">
    <source>
        <dbReference type="ARBA" id="ARBA00022443"/>
    </source>
</evidence>
<dbReference type="InterPro" id="IPR001452">
    <property type="entry name" value="SH3_domain"/>
</dbReference>
<dbReference type="InterPro" id="IPR001715">
    <property type="entry name" value="CH_dom"/>
</dbReference>
<feature type="compositionally biased region" description="Low complexity" evidence="5">
    <location>
        <begin position="261"/>
        <end position="280"/>
    </location>
</feature>
<organism evidence="10 11">
    <name type="scientific">Kwoniella heveanensis BCC8398</name>
    <dbReference type="NCBI Taxonomy" id="1296120"/>
    <lineage>
        <taxon>Eukaryota</taxon>
        <taxon>Fungi</taxon>
        <taxon>Dikarya</taxon>
        <taxon>Basidiomycota</taxon>
        <taxon>Agaricomycotina</taxon>
        <taxon>Tremellomycetes</taxon>
        <taxon>Tremellales</taxon>
        <taxon>Cryptococcaceae</taxon>
        <taxon>Kwoniella</taxon>
    </lineage>
</organism>
<dbReference type="SMART" id="SM00454">
    <property type="entry name" value="SAM"/>
    <property type="match status" value="1"/>
</dbReference>
<gene>
    <name evidence="10" type="ORF">I316_06772</name>
</gene>
<feature type="compositionally biased region" description="Low complexity" evidence="5">
    <location>
        <begin position="486"/>
        <end position="511"/>
    </location>
</feature>
<dbReference type="InterPro" id="IPR013761">
    <property type="entry name" value="SAM/pointed_sf"/>
</dbReference>
<accession>A0A1B9GKT7</accession>
<feature type="region of interest" description="Disordered" evidence="5">
    <location>
        <begin position="484"/>
        <end position="598"/>
    </location>
</feature>
<evidence type="ECO:0000259" key="9">
    <source>
        <dbReference type="PROSITE" id="PS50105"/>
    </source>
</evidence>
<feature type="compositionally biased region" description="Polar residues" evidence="5">
    <location>
        <begin position="550"/>
        <end position="591"/>
    </location>
</feature>
<dbReference type="PANTHER" id="PTHR22902">
    <property type="entry name" value="SESQUIPEDALIAN"/>
    <property type="match status" value="1"/>
</dbReference>
<dbReference type="PRINTS" id="PR00452">
    <property type="entry name" value="SH3DOMAIN"/>
</dbReference>
<dbReference type="InterPro" id="IPR001660">
    <property type="entry name" value="SAM"/>
</dbReference>
<dbReference type="CDD" id="cd00174">
    <property type="entry name" value="SH3"/>
    <property type="match status" value="1"/>
</dbReference>
<evidence type="ECO:0008006" key="12">
    <source>
        <dbReference type="Google" id="ProtNLM"/>
    </source>
</evidence>
<dbReference type="GO" id="GO:0005829">
    <property type="term" value="C:cytosol"/>
    <property type="evidence" value="ECO:0007669"/>
    <property type="project" value="GOC"/>
</dbReference>
<keyword evidence="11" id="KW-1185">Reference proteome</keyword>
<dbReference type="SUPFAM" id="SSF47769">
    <property type="entry name" value="SAM/Pointed domain"/>
    <property type="match status" value="1"/>
</dbReference>
<dbReference type="SUPFAM" id="SSF50729">
    <property type="entry name" value="PH domain-like"/>
    <property type="match status" value="1"/>
</dbReference>
<reference evidence="11" key="2">
    <citation type="submission" date="2013-12" db="EMBL/GenBank/DDBJ databases">
        <title>Evolution of pathogenesis and genome organization in the Tremellales.</title>
        <authorList>
            <person name="Cuomo C."/>
            <person name="Litvintseva A."/>
            <person name="Heitman J."/>
            <person name="Chen Y."/>
            <person name="Sun S."/>
            <person name="Springer D."/>
            <person name="Dromer F."/>
            <person name="Young S."/>
            <person name="Zeng Q."/>
            <person name="Chapman S."/>
            <person name="Gujja S."/>
            <person name="Saif S."/>
            <person name="Birren B."/>
        </authorList>
    </citation>
    <scope>NUCLEOTIDE SEQUENCE [LARGE SCALE GENOMIC DNA]</scope>
    <source>
        <strain evidence="11">BCC8398</strain>
    </source>
</reference>
<feature type="domain" description="SH3" evidence="6">
    <location>
        <begin position="1"/>
        <end position="63"/>
    </location>
</feature>
<feature type="region of interest" description="Disordered" evidence="5">
    <location>
        <begin position="719"/>
        <end position="815"/>
    </location>
</feature>
<dbReference type="SMART" id="SM00233">
    <property type="entry name" value="PH"/>
    <property type="match status" value="1"/>
</dbReference>
<feature type="compositionally biased region" description="Polar residues" evidence="5">
    <location>
        <begin position="800"/>
        <end position="815"/>
    </location>
</feature>
<dbReference type="AlphaFoldDB" id="A0A1B9GKT7"/>
<dbReference type="InterPro" id="IPR001849">
    <property type="entry name" value="PH_domain"/>
</dbReference>
<sequence>MVFTVRAVHTFVAEHGDELEFQAGEQIEVLEKDEAFGDGWWRGRNTKGEEGLFPATYISEDPPTPPPAQPTTLPERSPSPRARSINGHSIGAGSPDDNARTENSLKENGPTTDPYLSAPTIPIPDESPHGTHDASGGLLDTAVQTVEATAASVGNVMGRTIGEIQDAIESITAKPESDDEQEELGIGQGARAKLAEQARLANEQRERNQRNSGGVTGLVYSDESEDEDEGHRSPLASSRVTSSNFNGFHSSPVTLDHPTLAKAPSPVGSAAAPPMSAQPSGLPSARLDLPAGPLEPALSLPSTPPLEKSTHTTRSSAGSGIPSKPPASWNVEDVVSWAQAKGFDEAICEKFQEHEITGDLLLELDANLLKELDIPQFGKRMRIAAAISELRRPGSAVSSSSQQQLSPAGLPVGTPGSQSMRGMSAPPSAFGQPFPSTTPPLTTPPASASTDDNNLPHAAWAHSRKSSNVGLGMPHMEAINENHAQAPSTTAPASSTAASLPASPVTPSSTVTKRESTGSIGHKRGKPSTDSKERLSFFGRSRKPAPPSSVSPSTEQQRTSSRLGFPSNNRVHQMQPATPESNRRISGTNAGSAAAIKQIGTPDHSGYLKKKGDRYGTWKQRFFVLKGSHLYYMKSETEDRVKGHIDLNGHRVIVDENTNPGSYGFRLTSGPSDKSHYFSSTEQIHVREWMKALMKATIARDYSVPVTSSCNIPTIPLAEAQAMAPRPPSPATREATQRATRRENPNQLTAHDASVLMSLDTTSGERRRASQQLNLPSPGRPSRDTRRPSSNMSGAPRPSVSGSTSRVASVYQSDEGSNHSAELVRWVNSLLPTAYPRASALPQSFVSGEVIFLLIKHLSGIDPNPPVPPQAFAPDPNGQPGVEGLLAMMDLVIDAGVDTVDVSINDVRNGDPGQIRKLIVSIKTWHEARAGAGMAH</sequence>
<evidence type="ECO:0000313" key="10">
    <source>
        <dbReference type="EMBL" id="OCF31573.1"/>
    </source>
</evidence>
<dbReference type="InterPro" id="IPR036028">
    <property type="entry name" value="SH3-like_dom_sf"/>
</dbReference>
<dbReference type="GO" id="GO:0005769">
    <property type="term" value="C:early endosome"/>
    <property type="evidence" value="ECO:0007669"/>
    <property type="project" value="TreeGrafter"/>
</dbReference>
<dbReference type="InterPro" id="IPR011993">
    <property type="entry name" value="PH-like_dom_sf"/>
</dbReference>
<dbReference type="GO" id="GO:0005085">
    <property type="term" value="F:guanyl-nucleotide exchange factor activity"/>
    <property type="evidence" value="ECO:0007669"/>
    <property type="project" value="UniProtKB-KW"/>
</dbReference>
<keyword evidence="1 4" id="KW-0728">SH3 domain</keyword>
<dbReference type="CDD" id="cd13316">
    <property type="entry name" value="PH_Boi"/>
    <property type="match status" value="1"/>
</dbReference>
<feature type="domain" description="SAM" evidence="9">
    <location>
        <begin position="329"/>
        <end position="393"/>
    </location>
</feature>
<dbReference type="Pfam" id="PF07647">
    <property type="entry name" value="SAM_2"/>
    <property type="match status" value="1"/>
</dbReference>
<evidence type="ECO:0000259" key="7">
    <source>
        <dbReference type="PROSITE" id="PS50003"/>
    </source>
</evidence>
<dbReference type="GO" id="GO:0007032">
    <property type="term" value="P:endosome organization"/>
    <property type="evidence" value="ECO:0007669"/>
    <property type="project" value="TreeGrafter"/>
</dbReference>
<dbReference type="GO" id="GO:0042147">
    <property type="term" value="P:retrograde transport, endosome to Golgi"/>
    <property type="evidence" value="ECO:0007669"/>
    <property type="project" value="TreeGrafter"/>
</dbReference>
<evidence type="ECO:0000256" key="3">
    <source>
        <dbReference type="ARBA" id="ARBA00022658"/>
    </source>
</evidence>
<keyword evidence="2" id="KW-0597">Phosphoprotein</keyword>
<dbReference type="PROSITE" id="PS50105">
    <property type="entry name" value="SAM_DOMAIN"/>
    <property type="match status" value="1"/>
</dbReference>
<dbReference type="PROSITE" id="PS50021">
    <property type="entry name" value="CH"/>
    <property type="match status" value="1"/>
</dbReference>
<dbReference type="STRING" id="1296120.A0A1B9GKT7"/>
<keyword evidence="3" id="KW-0344">Guanine-nucleotide releasing factor</keyword>
<evidence type="ECO:0000259" key="6">
    <source>
        <dbReference type="PROSITE" id="PS50002"/>
    </source>
</evidence>
<feature type="compositionally biased region" description="Low complexity" evidence="5">
    <location>
        <begin position="394"/>
        <end position="411"/>
    </location>
</feature>